<evidence type="ECO:0000313" key="2">
    <source>
        <dbReference type="Proteomes" id="UP000796761"/>
    </source>
</evidence>
<reference evidence="1" key="1">
    <citation type="submission" date="2019-04" db="EMBL/GenBank/DDBJ databases">
        <title>Genome assembly of Zosterops borbonicus 15179.</title>
        <authorList>
            <person name="Leroy T."/>
            <person name="Anselmetti Y."/>
            <person name="Tilak M.-K."/>
            <person name="Nabholz B."/>
        </authorList>
    </citation>
    <scope>NUCLEOTIDE SEQUENCE</scope>
    <source>
        <strain evidence="1">HGM_15179</strain>
        <tissue evidence="1">Muscle</tissue>
    </source>
</reference>
<proteinExistence type="predicted"/>
<accession>A0A8K1LGG6</accession>
<evidence type="ECO:0000313" key="1">
    <source>
        <dbReference type="EMBL" id="TRZ12886.1"/>
    </source>
</evidence>
<comment type="caution">
    <text evidence="1">The sequence shown here is derived from an EMBL/GenBank/DDBJ whole genome shotgun (WGS) entry which is preliminary data.</text>
</comment>
<organism evidence="1 2">
    <name type="scientific">Zosterops borbonicus</name>
    <dbReference type="NCBI Taxonomy" id="364589"/>
    <lineage>
        <taxon>Eukaryota</taxon>
        <taxon>Metazoa</taxon>
        <taxon>Chordata</taxon>
        <taxon>Craniata</taxon>
        <taxon>Vertebrata</taxon>
        <taxon>Euteleostomi</taxon>
        <taxon>Archelosauria</taxon>
        <taxon>Archosauria</taxon>
        <taxon>Dinosauria</taxon>
        <taxon>Saurischia</taxon>
        <taxon>Theropoda</taxon>
        <taxon>Coelurosauria</taxon>
        <taxon>Aves</taxon>
        <taxon>Neognathae</taxon>
        <taxon>Neoaves</taxon>
        <taxon>Telluraves</taxon>
        <taxon>Australaves</taxon>
        <taxon>Passeriformes</taxon>
        <taxon>Sylvioidea</taxon>
        <taxon>Zosteropidae</taxon>
        <taxon>Zosterops</taxon>
    </lineage>
</organism>
<dbReference type="AlphaFoldDB" id="A0A8K1LGG6"/>
<protein>
    <submittedName>
        <fullName evidence="1">Uncharacterized protein</fullName>
    </submittedName>
</protein>
<gene>
    <name evidence="1" type="ORF">HGM15179_014222</name>
</gene>
<dbReference type="EMBL" id="SWJQ01000558">
    <property type="protein sequence ID" value="TRZ12886.1"/>
    <property type="molecule type" value="Genomic_DNA"/>
</dbReference>
<sequence length="251" mass="27911">MASSCSRRDSGLTLGKNFFTEIGMTLERPAQASGGAPIPGSVQEMTTQGTLCYSSVDMMLFSQSDQVVCDYIQEIKNYKKVITIASDYTNTVTFFLMSTKAYPAHHIWEPYPVEFEAEDIEPLSGYASLRSGKQWKFYSYGHLIRLKEANAESDDLEVVLDVSEVYKSVIALPRFQASNMDCGIECTHSEFANTNLCGAAGMLKGKGGIQRDLDRLGKCLFANLMKFHKAKCKTLQLGQGNPKHRLKLGRE</sequence>
<dbReference type="Proteomes" id="UP000796761">
    <property type="component" value="Unassembled WGS sequence"/>
</dbReference>
<name>A0A8K1LGG6_9PASS</name>
<keyword evidence="2" id="KW-1185">Reference proteome</keyword>